<organism evidence="1 2">
    <name type="scientific">Portunus trituberculatus</name>
    <name type="common">Swimming crab</name>
    <name type="synonym">Neptunus trituberculatus</name>
    <dbReference type="NCBI Taxonomy" id="210409"/>
    <lineage>
        <taxon>Eukaryota</taxon>
        <taxon>Metazoa</taxon>
        <taxon>Ecdysozoa</taxon>
        <taxon>Arthropoda</taxon>
        <taxon>Crustacea</taxon>
        <taxon>Multicrustacea</taxon>
        <taxon>Malacostraca</taxon>
        <taxon>Eumalacostraca</taxon>
        <taxon>Eucarida</taxon>
        <taxon>Decapoda</taxon>
        <taxon>Pleocyemata</taxon>
        <taxon>Brachyura</taxon>
        <taxon>Eubrachyura</taxon>
        <taxon>Portunoidea</taxon>
        <taxon>Portunidae</taxon>
        <taxon>Portuninae</taxon>
        <taxon>Portunus</taxon>
    </lineage>
</organism>
<dbReference type="Proteomes" id="UP000324222">
    <property type="component" value="Unassembled WGS sequence"/>
</dbReference>
<dbReference type="AlphaFoldDB" id="A0A5B7H772"/>
<dbReference type="EMBL" id="VSRR010027977">
    <property type="protein sequence ID" value="MPC68521.1"/>
    <property type="molecule type" value="Genomic_DNA"/>
</dbReference>
<name>A0A5B7H772_PORTR</name>
<gene>
    <name evidence="1" type="ORF">E2C01_062723</name>
</gene>
<reference evidence="1 2" key="1">
    <citation type="submission" date="2019-05" db="EMBL/GenBank/DDBJ databases">
        <title>Another draft genome of Portunus trituberculatus and its Hox gene families provides insights of decapod evolution.</title>
        <authorList>
            <person name="Jeong J.-H."/>
            <person name="Song I."/>
            <person name="Kim S."/>
            <person name="Choi T."/>
            <person name="Kim D."/>
            <person name="Ryu S."/>
            <person name="Kim W."/>
        </authorList>
    </citation>
    <scope>NUCLEOTIDE SEQUENCE [LARGE SCALE GENOMIC DNA]</scope>
    <source>
        <tissue evidence="1">Muscle</tissue>
    </source>
</reference>
<proteinExistence type="predicted"/>
<sequence>MVVKKKSSRLANKNLSTHNIQPSIPCSVEKQHHFFPDWQRQAEVTGRGLFLLTCVLSCIFNTLPPPVPRGIASLHSPSTTTSRFLCLQPHPFSPSSSFQPRINTLSFPPPHTFIYPPPTAVCVHGSMVLSISKQVLIHSLLTVHATPHRVADSLYRCLRIYFVYTL</sequence>
<keyword evidence="2" id="KW-1185">Reference proteome</keyword>
<protein>
    <submittedName>
        <fullName evidence="1">Uncharacterized protein</fullName>
    </submittedName>
</protein>
<evidence type="ECO:0000313" key="2">
    <source>
        <dbReference type="Proteomes" id="UP000324222"/>
    </source>
</evidence>
<evidence type="ECO:0000313" key="1">
    <source>
        <dbReference type="EMBL" id="MPC68521.1"/>
    </source>
</evidence>
<accession>A0A5B7H772</accession>
<comment type="caution">
    <text evidence="1">The sequence shown here is derived from an EMBL/GenBank/DDBJ whole genome shotgun (WGS) entry which is preliminary data.</text>
</comment>